<dbReference type="GO" id="GO:0003700">
    <property type="term" value="F:DNA-binding transcription factor activity"/>
    <property type="evidence" value="ECO:0007669"/>
    <property type="project" value="InterPro"/>
</dbReference>
<dbReference type="InterPro" id="IPR018060">
    <property type="entry name" value="HTH_AraC"/>
</dbReference>
<dbReference type="PANTHER" id="PTHR43280">
    <property type="entry name" value="ARAC-FAMILY TRANSCRIPTIONAL REGULATOR"/>
    <property type="match status" value="1"/>
</dbReference>
<name>A0A6N3BFD2_9BACT</name>
<dbReference type="Gene3D" id="1.10.10.60">
    <property type="entry name" value="Homeodomain-like"/>
    <property type="match status" value="1"/>
</dbReference>
<dbReference type="Pfam" id="PF12833">
    <property type="entry name" value="HTH_18"/>
    <property type="match status" value="1"/>
</dbReference>
<dbReference type="AlphaFoldDB" id="A0A6N3BFD2"/>
<evidence type="ECO:0000259" key="4">
    <source>
        <dbReference type="PROSITE" id="PS01124"/>
    </source>
</evidence>
<evidence type="ECO:0000313" key="5">
    <source>
        <dbReference type="EMBL" id="VYU03155.1"/>
    </source>
</evidence>
<feature type="domain" description="HTH araC/xylS-type" evidence="4">
    <location>
        <begin position="180"/>
        <end position="279"/>
    </location>
</feature>
<dbReference type="EMBL" id="CACRUT010000012">
    <property type="protein sequence ID" value="VYU03155.1"/>
    <property type="molecule type" value="Genomic_DNA"/>
</dbReference>
<keyword evidence="3" id="KW-0804">Transcription</keyword>
<keyword evidence="2 5" id="KW-0238">DNA-binding</keyword>
<dbReference type="PANTHER" id="PTHR43280:SF32">
    <property type="entry name" value="TRANSCRIPTIONAL REGULATORY PROTEIN"/>
    <property type="match status" value="1"/>
</dbReference>
<dbReference type="RefSeq" id="WP_412443198.1">
    <property type="nucleotide sequence ID" value="NZ_CACRUT010000012.1"/>
</dbReference>
<dbReference type="PROSITE" id="PS01124">
    <property type="entry name" value="HTH_ARAC_FAMILY_2"/>
    <property type="match status" value="1"/>
</dbReference>
<proteinExistence type="predicted"/>
<gene>
    <name evidence="5" type="ORF">PCLFYP37_00107</name>
</gene>
<organism evidence="5">
    <name type="scientific">Paraprevotella clara</name>
    <dbReference type="NCBI Taxonomy" id="454154"/>
    <lineage>
        <taxon>Bacteria</taxon>
        <taxon>Pseudomonadati</taxon>
        <taxon>Bacteroidota</taxon>
        <taxon>Bacteroidia</taxon>
        <taxon>Bacteroidales</taxon>
        <taxon>Prevotellaceae</taxon>
        <taxon>Paraprevotella</taxon>
    </lineage>
</organism>
<accession>A0A6N3BFD2</accession>
<evidence type="ECO:0000256" key="1">
    <source>
        <dbReference type="ARBA" id="ARBA00023015"/>
    </source>
</evidence>
<reference evidence="5" key="1">
    <citation type="submission" date="2019-11" db="EMBL/GenBank/DDBJ databases">
        <authorList>
            <person name="Feng L."/>
        </authorList>
    </citation>
    <scope>NUCLEOTIDE SEQUENCE</scope>
    <source>
        <strain evidence="5">PclaraLFYP37</strain>
    </source>
</reference>
<dbReference type="InterPro" id="IPR009057">
    <property type="entry name" value="Homeodomain-like_sf"/>
</dbReference>
<dbReference type="SMART" id="SM00342">
    <property type="entry name" value="HTH_ARAC"/>
    <property type="match status" value="1"/>
</dbReference>
<protein>
    <submittedName>
        <fullName evidence="5">DNA-binding transcriptional regulator AraC</fullName>
    </submittedName>
</protein>
<dbReference type="SUPFAM" id="SSF46689">
    <property type="entry name" value="Homeodomain-like"/>
    <property type="match status" value="1"/>
</dbReference>
<evidence type="ECO:0000256" key="3">
    <source>
        <dbReference type="ARBA" id="ARBA00023163"/>
    </source>
</evidence>
<sequence>MAVFLPSDTSTIRYEETDLASLHSRPSHFVCGVYLICVRGTAVVSTGVQQYALGEQTELIFLTGSLIQVLCASDDFMVRLLMFPKDVFLKAVLPIDTPYLNYTHEHPCYRHTEDERSQATWVQINLWMDMAQMLFCGNVSPFRQQQEYNFLQGLLMWLFNTIQEKLSVAKQYSRKQAICHRFMQLVRDHGAQEHQVTFYSEKLCITPRYLHQITVRYMGGRSPKQLIDEQLVAEIKVLLSEPDLSVTEIAERLHFTDQSCLTRFFKKHTGLSPRDSRLKNFAGGEREIFVRQTENRLA</sequence>
<dbReference type="GO" id="GO:0043565">
    <property type="term" value="F:sequence-specific DNA binding"/>
    <property type="evidence" value="ECO:0007669"/>
    <property type="project" value="InterPro"/>
</dbReference>
<evidence type="ECO:0000256" key="2">
    <source>
        <dbReference type="ARBA" id="ARBA00023125"/>
    </source>
</evidence>
<keyword evidence="1" id="KW-0805">Transcription regulation</keyword>